<dbReference type="OrthoDB" id="5832016at2759"/>
<feature type="transmembrane region" description="Helical" evidence="1">
    <location>
        <begin position="391"/>
        <end position="415"/>
    </location>
</feature>
<feature type="transmembrane region" description="Helical" evidence="1">
    <location>
        <begin position="204"/>
        <end position="226"/>
    </location>
</feature>
<accession>A0A0D8XK23</accession>
<feature type="transmembrane region" description="Helical" evidence="1">
    <location>
        <begin position="609"/>
        <end position="629"/>
    </location>
</feature>
<keyword evidence="1" id="KW-0812">Transmembrane</keyword>
<dbReference type="STRING" id="29172.A0A0D8XK23"/>
<keyword evidence="1" id="KW-0472">Membrane</keyword>
<feature type="transmembrane region" description="Helical" evidence="1">
    <location>
        <begin position="581"/>
        <end position="603"/>
    </location>
</feature>
<dbReference type="EMBL" id="KN716500">
    <property type="protein sequence ID" value="KJH44102.1"/>
    <property type="molecule type" value="Genomic_DNA"/>
</dbReference>
<dbReference type="AlphaFoldDB" id="A0A0D8XK23"/>
<evidence type="ECO:0000313" key="2">
    <source>
        <dbReference type="EMBL" id="KJH44102.1"/>
    </source>
</evidence>
<keyword evidence="3" id="KW-1185">Reference proteome</keyword>
<feature type="transmembrane region" description="Helical" evidence="1">
    <location>
        <begin position="550"/>
        <end position="569"/>
    </location>
</feature>
<feature type="transmembrane region" description="Helical" evidence="1">
    <location>
        <begin position="172"/>
        <end position="195"/>
    </location>
</feature>
<reference evidence="3" key="2">
    <citation type="journal article" date="2016" name="Sci. Rep.">
        <title>Dictyocaulus viviparus genome, variome and transcriptome elucidate lungworm biology and support future intervention.</title>
        <authorList>
            <person name="McNulty S.N."/>
            <person name="Strube C."/>
            <person name="Rosa B.A."/>
            <person name="Martin J.C."/>
            <person name="Tyagi R."/>
            <person name="Choi Y.J."/>
            <person name="Wang Q."/>
            <person name="Hallsworth Pepin K."/>
            <person name="Zhang X."/>
            <person name="Ozersky P."/>
            <person name="Wilson R.K."/>
            <person name="Sternberg P.W."/>
            <person name="Gasser R.B."/>
            <person name="Mitreva M."/>
        </authorList>
    </citation>
    <scope>NUCLEOTIDE SEQUENCE [LARGE SCALE GENOMIC DNA]</scope>
    <source>
        <strain evidence="3">HannoverDv2000</strain>
    </source>
</reference>
<gene>
    <name evidence="2" type="ORF">DICVIV_09882</name>
</gene>
<feature type="transmembrane region" description="Helical" evidence="1">
    <location>
        <begin position="523"/>
        <end position="544"/>
    </location>
</feature>
<evidence type="ECO:0000256" key="1">
    <source>
        <dbReference type="SAM" id="Phobius"/>
    </source>
</evidence>
<evidence type="ECO:0000313" key="3">
    <source>
        <dbReference type="Proteomes" id="UP000053766"/>
    </source>
</evidence>
<dbReference type="Proteomes" id="UP000053766">
    <property type="component" value="Unassembled WGS sequence"/>
</dbReference>
<sequence length="687" mass="77708">MSLHDDSKILSQLGILASKDESPHKVRYSSKAKISTGKDRFVDVNIDGSIDLHSESEEEAIFDRKTLLSPNRDLESNRRKPESYRYMCIILLMIYFAMGIWYPLTRFVTLTSKEVFSGFLFENSTGLLLGSVFAKLFCGRLNIILFSFFCTAATCFLSWTMSYFAELIDTNILSFLLGLALGNLFYVGMAIWFMFWRGCNRKGLLLYVILAASSLFVLFLNNAVLFSGDFTRFQVTTQKRETNGSRMEDNSVKFQSINNSTSAKPRKPQIVQGIRNVQSKSERNNQMRKAAETNITQIPSMGSAEINNSTIVLHTDGYQQHNDMNYVPTISHANTNAMPISSSEMYWSRFEFFFLWKREKKKNFVLYSTSLPLASSSSIYDLNKRSSMEKYVANIVITTITICYLMAFVCCYIPFTVKTDTRFSKLFDPTIAGLTRSCRLRLATLQIIASALESMSHFHLVLILSLYFINSIPTSITYLDFVELAAIMFSSKSNISNIYVLHYILIVTSRLIVLLSGPFAYSYFGCCLALICCSLGSISLLSIFRAPIVSFVLLTIGSRVFGLLVFFHLEVRIYPRSGTQLDYFILPSIIGRFLFAVFCTLLQPVTENHITGAILLLSALLVVVFLLLSKSVGKAARLKEIMEYSSSPVFDTFGEYVSLIERDVASDSSEDKNKLLWYMATCLNGFL</sequence>
<protein>
    <submittedName>
        <fullName evidence="2">Uncharacterized protein</fullName>
    </submittedName>
</protein>
<feature type="transmembrane region" description="Helical" evidence="1">
    <location>
        <begin position="458"/>
        <end position="478"/>
    </location>
</feature>
<proteinExistence type="predicted"/>
<feature type="transmembrane region" description="Helical" evidence="1">
    <location>
        <begin position="84"/>
        <end position="104"/>
    </location>
</feature>
<name>A0A0D8XK23_DICVI</name>
<feature type="transmembrane region" description="Helical" evidence="1">
    <location>
        <begin position="141"/>
        <end position="160"/>
    </location>
</feature>
<organism evidence="2 3">
    <name type="scientific">Dictyocaulus viviparus</name>
    <name type="common">Bovine lungworm</name>
    <dbReference type="NCBI Taxonomy" id="29172"/>
    <lineage>
        <taxon>Eukaryota</taxon>
        <taxon>Metazoa</taxon>
        <taxon>Ecdysozoa</taxon>
        <taxon>Nematoda</taxon>
        <taxon>Chromadorea</taxon>
        <taxon>Rhabditida</taxon>
        <taxon>Rhabditina</taxon>
        <taxon>Rhabditomorpha</taxon>
        <taxon>Strongyloidea</taxon>
        <taxon>Metastrongylidae</taxon>
        <taxon>Dictyocaulus</taxon>
    </lineage>
</organism>
<feature type="transmembrane region" description="Helical" evidence="1">
    <location>
        <begin position="498"/>
        <end position="516"/>
    </location>
</feature>
<keyword evidence="1" id="KW-1133">Transmembrane helix</keyword>
<reference evidence="2 3" key="1">
    <citation type="submission" date="2013-11" db="EMBL/GenBank/DDBJ databases">
        <title>Draft genome of the bovine lungworm Dictyocaulus viviparus.</title>
        <authorList>
            <person name="Mitreva M."/>
        </authorList>
    </citation>
    <scope>NUCLEOTIDE SEQUENCE [LARGE SCALE GENOMIC DNA]</scope>
    <source>
        <strain evidence="2 3">HannoverDv2000</strain>
    </source>
</reference>